<dbReference type="InterPro" id="IPR006860">
    <property type="entry name" value="FecR"/>
</dbReference>
<feature type="domain" description="Protein FecR C-terminal" evidence="3">
    <location>
        <begin position="344"/>
        <end position="406"/>
    </location>
</feature>
<dbReference type="Gene3D" id="3.55.50.30">
    <property type="match status" value="1"/>
</dbReference>
<dbReference type="InterPro" id="IPR032508">
    <property type="entry name" value="FecR_C"/>
</dbReference>
<dbReference type="EMBL" id="BAAAZK010000003">
    <property type="protein sequence ID" value="GAA4173877.1"/>
    <property type="molecule type" value="Genomic_DNA"/>
</dbReference>
<keyword evidence="1" id="KW-0812">Transmembrane</keyword>
<dbReference type="Pfam" id="PF16344">
    <property type="entry name" value="FecR_C"/>
    <property type="match status" value="1"/>
</dbReference>
<reference evidence="5" key="1">
    <citation type="journal article" date="2019" name="Int. J. Syst. Evol. Microbiol.">
        <title>The Global Catalogue of Microorganisms (GCM) 10K type strain sequencing project: providing services to taxonomists for standard genome sequencing and annotation.</title>
        <authorList>
            <consortium name="The Broad Institute Genomics Platform"/>
            <consortium name="The Broad Institute Genome Sequencing Center for Infectious Disease"/>
            <person name="Wu L."/>
            <person name="Ma J."/>
        </authorList>
    </citation>
    <scope>NUCLEOTIDE SEQUENCE [LARGE SCALE GENOMIC DNA]</scope>
    <source>
        <strain evidence="5">JCM 16722</strain>
    </source>
</reference>
<name>A0ABP7ZZ18_9SPHI</name>
<protein>
    <submittedName>
        <fullName evidence="4">DUF4974 domain-containing protein</fullName>
    </submittedName>
</protein>
<evidence type="ECO:0000259" key="2">
    <source>
        <dbReference type="Pfam" id="PF04773"/>
    </source>
</evidence>
<comment type="caution">
    <text evidence="4">The sequence shown here is derived from an EMBL/GenBank/DDBJ whole genome shotgun (WGS) entry which is preliminary data.</text>
</comment>
<dbReference type="PANTHER" id="PTHR30273:SF2">
    <property type="entry name" value="PROTEIN FECR"/>
    <property type="match status" value="1"/>
</dbReference>
<keyword evidence="5" id="KW-1185">Reference proteome</keyword>
<evidence type="ECO:0000313" key="4">
    <source>
        <dbReference type="EMBL" id="GAA4173877.1"/>
    </source>
</evidence>
<evidence type="ECO:0000259" key="3">
    <source>
        <dbReference type="Pfam" id="PF16344"/>
    </source>
</evidence>
<sequence length="417" mass="47203">MIMTVPRDIAYLIFHHFQGDLTDLEQHELQTWLNSDPQHRVFFEQLAENSGWEQDLAIWHRLNNTSKKSQDDQMLLTKVMEKVQAMEEPVQTRKVSALWWYAAAAILLCCFSIYFIVQKGQSDKQDQTLTYKNTEDIKPGKSGARLTLPDGTVIALKSDDQGIQMGEEIQYVNGDRLATTDLTNTKIADNTLLTLEVPVKNFYKIILSDGTQVWVNSGSKLHYPLRFDKNNRVVELEGEAYFEVAKLTSNNAVRGAKPSRIPFLVKTKGQLLEVLGTKFNVTAYPNIKTTKTTLLEGKVVVSAAGYPSKSVLLTPGKQSSFDGNAFQIKEVDVDQAIAWKDGLFYFDGEDAKEAFEQLGKWYDIDIQYIAKEPRVAFFGTIERNKSLKTVVEILQKSGVKLRLEGKADRTRLMIEGE</sequence>
<dbReference type="InterPro" id="IPR012373">
    <property type="entry name" value="Ferrdict_sens_TM"/>
</dbReference>
<feature type="transmembrane region" description="Helical" evidence="1">
    <location>
        <begin position="98"/>
        <end position="117"/>
    </location>
</feature>
<keyword evidence="1" id="KW-1133">Transmembrane helix</keyword>
<dbReference type="Gene3D" id="2.60.120.1440">
    <property type="match status" value="1"/>
</dbReference>
<dbReference type="Pfam" id="PF04773">
    <property type="entry name" value="FecR"/>
    <property type="match status" value="1"/>
</dbReference>
<accession>A0ABP7ZZ18</accession>
<evidence type="ECO:0000313" key="5">
    <source>
        <dbReference type="Proteomes" id="UP001500167"/>
    </source>
</evidence>
<proteinExistence type="predicted"/>
<dbReference type="PANTHER" id="PTHR30273">
    <property type="entry name" value="PERIPLASMIC SIGNAL SENSOR AND SIGMA FACTOR ACTIVATOR FECR-RELATED"/>
    <property type="match status" value="1"/>
</dbReference>
<organism evidence="4 5">
    <name type="scientific">Sphingobacterium ginsenosidimutans</name>
    <dbReference type="NCBI Taxonomy" id="687845"/>
    <lineage>
        <taxon>Bacteria</taxon>
        <taxon>Pseudomonadati</taxon>
        <taxon>Bacteroidota</taxon>
        <taxon>Sphingobacteriia</taxon>
        <taxon>Sphingobacteriales</taxon>
        <taxon>Sphingobacteriaceae</taxon>
        <taxon>Sphingobacterium</taxon>
    </lineage>
</organism>
<gene>
    <name evidence="4" type="ORF">GCM10022218_17450</name>
</gene>
<dbReference type="Proteomes" id="UP001500167">
    <property type="component" value="Unassembled WGS sequence"/>
</dbReference>
<feature type="domain" description="FecR protein" evidence="2">
    <location>
        <begin position="196"/>
        <end position="299"/>
    </location>
</feature>
<evidence type="ECO:0000256" key="1">
    <source>
        <dbReference type="SAM" id="Phobius"/>
    </source>
</evidence>
<keyword evidence="1" id="KW-0472">Membrane</keyword>